<dbReference type="NCBIfam" id="TIGR02242">
    <property type="entry name" value="tail_TIGR02242"/>
    <property type="match status" value="1"/>
</dbReference>
<dbReference type="SUPFAM" id="SSF63825">
    <property type="entry name" value="YWTD domain"/>
    <property type="match status" value="1"/>
</dbReference>
<reference evidence="1 2" key="1">
    <citation type="submission" date="2019-07" db="EMBL/GenBank/DDBJ databases">
        <title>New species of Amycolatopsis and Streptomyces.</title>
        <authorList>
            <person name="Duangmal K."/>
            <person name="Teo W.F.A."/>
            <person name="Lipun K."/>
        </authorList>
    </citation>
    <scope>NUCLEOTIDE SEQUENCE [LARGE SCALE GENOMIC DNA]</scope>
    <source>
        <strain evidence="1 2">TISTR 2346</strain>
    </source>
</reference>
<dbReference type="Pfam" id="PF09684">
    <property type="entry name" value="Tail_P2_I"/>
    <property type="match status" value="1"/>
</dbReference>
<evidence type="ECO:0000313" key="1">
    <source>
        <dbReference type="EMBL" id="MPY43969.1"/>
    </source>
</evidence>
<dbReference type="RefSeq" id="WP_152788903.1">
    <property type="nucleotide sequence ID" value="NZ_BAABEQ010000067.1"/>
</dbReference>
<accession>A0A5N8W9K9</accession>
<comment type="caution">
    <text evidence="1">The sequence shown here is derived from an EMBL/GenBank/DDBJ whole genome shotgun (WGS) entry which is preliminary data.</text>
</comment>
<dbReference type="InterPro" id="IPR011748">
    <property type="entry name" value="Unchr_phage_tail-like"/>
</dbReference>
<dbReference type="AlphaFoldDB" id="A0A5N8W9K9"/>
<organism evidence="1 2">
    <name type="scientific">Streptomyces phyllanthi</name>
    <dbReference type="NCBI Taxonomy" id="1803180"/>
    <lineage>
        <taxon>Bacteria</taxon>
        <taxon>Bacillati</taxon>
        <taxon>Actinomycetota</taxon>
        <taxon>Actinomycetes</taxon>
        <taxon>Kitasatosporales</taxon>
        <taxon>Streptomycetaceae</taxon>
        <taxon>Streptomyces</taxon>
    </lineage>
</organism>
<proteinExistence type="predicted"/>
<evidence type="ECO:0000313" key="2">
    <source>
        <dbReference type="Proteomes" id="UP000326979"/>
    </source>
</evidence>
<keyword evidence="2" id="KW-1185">Reference proteome</keyword>
<dbReference type="Proteomes" id="UP000326979">
    <property type="component" value="Unassembled WGS sequence"/>
</dbReference>
<gene>
    <name evidence="1" type="ORF">FNH04_29940</name>
</gene>
<sequence length="665" mass="71226">MTCTPHPATFRLLDPHVGWEQPAGGEPGLDGIVGFDDPAGVRLARSGPAPEGPTREQLLPWFPDPRLAPGCGPCAWYLLVPDGPGLLRRDVCTGAWSTVWPPGCDPGLLREPVSVAARGHRLVVVDGDRVLVWRREGEQLAGVIRTDEPRWAAPAPGDEILVACAGGTELRRYDSTGAFRGLLRTGARGEVVGLRAGEGRTVWLLTDEDGRLTIHRGVNRRGGHRSFRVATVDELAAALPPSALVSADEDGFCLREDGPDGAVTTCHTWQGGPRQTPPTATAPYVTGGFFLTGLIDSGISRCRWHRVRVDADVPAGTAVAVEIVVSEDDLYDETDWQASPPGVTDFLVDQPPGRYLRLRLRLSGDGGATPVVRRIRLDFPRSTSAELLPPAYRTDPAADDFTERFLSLFDASLADLDRVIERYPALLDPAGVPDRVLPWLAGLLGLSFEAGWDAGTRRKLLEAAPELYRRRGTPWALREAVSIVFGVCPVIDELATDRRWAWLREAVGSEGPQVSHGTQGQGLGTVRLFSRSSSRFRIGGSALGAAPLRAFGAPDSDPLTAHAHRFRVLLPAGSADEQALLRLVERQAPAHTVGSVRTGGAGFVVGSRSTVGVDTAFVPLPPPVLGGEHPLRLNRDGVLRPGPRGSRRGVGVGVVSAVGVHTQVW</sequence>
<protein>
    <submittedName>
        <fullName evidence="1">Phage tail protein</fullName>
    </submittedName>
</protein>
<dbReference type="EMBL" id="VJZE01000275">
    <property type="protein sequence ID" value="MPY43969.1"/>
    <property type="molecule type" value="Genomic_DNA"/>
</dbReference>
<dbReference type="OrthoDB" id="3275018at2"/>
<dbReference type="InterPro" id="IPR006521">
    <property type="entry name" value="Tail_protein_I"/>
</dbReference>
<name>A0A5N8W9K9_9ACTN</name>